<reference evidence="1" key="1">
    <citation type="submission" date="2018-05" db="EMBL/GenBank/DDBJ databases">
        <authorList>
            <person name="Lanie J.A."/>
            <person name="Ng W.-L."/>
            <person name="Kazmierczak K.M."/>
            <person name="Andrzejewski T.M."/>
            <person name="Davidsen T.M."/>
            <person name="Wayne K.J."/>
            <person name="Tettelin H."/>
            <person name="Glass J.I."/>
            <person name="Rusch D."/>
            <person name="Podicherti R."/>
            <person name="Tsui H.-C.T."/>
            <person name="Winkler M.E."/>
        </authorList>
    </citation>
    <scope>NUCLEOTIDE SEQUENCE</scope>
</reference>
<proteinExistence type="predicted"/>
<protein>
    <submittedName>
        <fullName evidence="1">Uncharacterized protein</fullName>
    </submittedName>
</protein>
<evidence type="ECO:0000313" key="1">
    <source>
        <dbReference type="EMBL" id="SVB46573.1"/>
    </source>
</evidence>
<dbReference type="AlphaFoldDB" id="A0A382E9B4"/>
<dbReference type="EMBL" id="UINC01043070">
    <property type="protein sequence ID" value="SVB46573.1"/>
    <property type="molecule type" value="Genomic_DNA"/>
</dbReference>
<sequence length="56" mass="5996">VAPRLIVRAAYLNSPRAQARFEELARHSGLGLGVDNRSSPKVQGLVGALSARLLSR</sequence>
<gene>
    <name evidence="1" type="ORF">METZ01_LOCUS199427</name>
</gene>
<name>A0A382E9B4_9ZZZZ</name>
<accession>A0A382E9B4</accession>
<feature type="non-terminal residue" evidence="1">
    <location>
        <position position="1"/>
    </location>
</feature>
<organism evidence="1">
    <name type="scientific">marine metagenome</name>
    <dbReference type="NCBI Taxonomy" id="408172"/>
    <lineage>
        <taxon>unclassified sequences</taxon>
        <taxon>metagenomes</taxon>
        <taxon>ecological metagenomes</taxon>
    </lineage>
</organism>